<accession>A0ABR6SUT0</accession>
<sequence length="249" mass="28889">MTYKKDWKFPSSNPMSALNFERNKMIERLEKNNRSLASINNVNSVFRASYTINKQMNIGNNISESFRQVNAINKLYQNFPYDSYKASAHVSALEKLASANSVGESFNNIGKQVQRLSKMDFRIEVVSQKIVTTISERPEQALTNLSSKQNSYSADELPEKVVAVLDEYKQIVREQEAVLYEFYETRNKDINDKNLNSEQKETFFLLNWKWYLEALSTCALSLLFGKMLDQIDPIYVFTVLTHFLQIINK</sequence>
<gene>
    <name evidence="1" type="ORF">HCJ59_05985</name>
</gene>
<proteinExistence type="predicted"/>
<protein>
    <submittedName>
        <fullName evidence="1">Uncharacterized protein</fullName>
    </submittedName>
</protein>
<dbReference type="Proteomes" id="UP000587800">
    <property type="component" value="Unassembled WGS sequence"/>
</dbReference>
<evidence type="ECO:0000313" key="2">
    <source>
        <dbReference type="Proteomes" id="UP000587800"/>
    </source>
</evidence>
<dbReference type="RefSeq" id="WP_185363015.1">
    <property type="nucleotide sequence ID" value="NZ_JAASTU010000004.1"/>
</dbReference>
<evidence type="ECO:0000313" key="1">
    <source>
        <dbReference type="EMBL" id="MBC1509441.1"/>
    </source>
</evidence>
<name>A0ABR6SUT0_9LIST</name>
<keyword evidence="2" id="KW-1185">Reference proteome</keyword>
<reference evidence="1 2" key="1">
    <citation type="submission" date="2020-03" db="EMBL/GenBank/DDBJ databases">
        <title>Soil Listeria distribution.</title>
        <authorList>
            <person name="Liao J."/>
            <person name="Wiedmann M."/>
        </authorList>
    </citation>
    <scope>NUCLEOTIDE SEQUENCE [LARGE SCALE GENOMIC DNA]</scope>
    <source>
        <strain evidence="1 2">FSL L7-1515</strain>
    </source>
</reference>
<organism evidence="1 2">
    <name type="scientific">Listeria immobilis</name>
    <dbReference type="NCBI Taxonomy" id="2713502"/>
    <lineage>
        <taxon>Bacteria</taxon>
        <taxon>Bacillati</taxon>
        <taxon>Bacillota</taxon>
        <taxon>Bacilli</taxon>
        <taxon>Bacillales</taxon>
        <taxon>Listeriaceae</taxon>
        <taxon>Listeria</taxon>
    </lineage>
</organism>
<dbReference type="EMBL" id="JAASUB010000006">
    <property type="protein sequence ID" value="MBC1509441.1"/>
    <property type="molecule type" value="Genomic_DNA"/>
</dbReference>
<comment type="caution">
    <text evidence="1">The sequence shown here is derived from an EMBL/GenBank/DDBJ whole genome shotgun (WGS) entry which is preliminary data.</text>
</comment>